<accession>A0A1J4JJR8</accession>
<dbReference type="PANTHER" id="PTHR46093:SF18">
    <property type="entry name" value="FIBRONECTIN TYPE-III DOMAIN-CONTAINING PROTEIN"/>
    <property type="match status" value="1"/>
</dbReference>
<evidence type="ECO:0000256" key="3">
    <source>
        <dbReference type="SAM" id="Coils"/>
    </source>
</evidence>
<keyword evidence="3" id="KW-0175">Coiled coil</keyword>
<dbReference type="Pfam" id="PF24681">
    <property type="entry name" value="Kelch_KLHDC2_KLHL20_DRC7"/>
    <property type="match status" value="1"/>
</dbReference>
<protein>
    <recommendedName>
        <fullName evidence="6">Kelch motif family protein</fullName>
    </recommendedName>
</protein>
<dbReference type="Proteomes" id="UP000179807">
    <property type="component" value="Unassembled WGS sequence"/>
</dbReference>
<gene>
    <name evidence="4" type="ORF">TRFO_36307</name>
</gene>
<dbReference type="SUPFAM" id="SSF117281">
    <property type="entry name" value="Kelch motif"/>
    <property type="match status" value="1"/>
</dbReference>
<feature type="coiled-coil region" evidence="3">
    <location>
        <begin position="524"/>
        <end position="572"/>
    </location>
</feature>
<dbReference type="VEuPathDB" id="TrichDB:TRFO_36307"/>
<dbReference type="OrthoDB" id="10251809at2759"/>
<proteinExistence type="predicted"/>
<organism evidence="4 5">
    <name type="scientific">Tritrichomonas foetus</name>
    <dbReference type="NCBI Taxonomy" id="1144522"/>
    <lineage>
        <taxon>Eukaryota</taxon>
        <taxon>Metamonada</taxon>
        <taxon>Parabasalia</taxon>
        <taxon>Tritrichomonadida</taxon>
        <taxon>Tritrichomonadidae</taxon>
        <taxon>Tritrichomonas</taxon>
    </lineage>
</organism>
<keyword evidence="5" id="KW-1185">Reference proteome</keyword>
<dbReference type="GeneID" id="94845456"/>
<dbReference type="PANTHER" id="PTHR46093">
    <property type="entry name" value="ACYL-COA-BINDING DOMAIN-CONTAINING PROTEIN 5"/>
    <property type="match status" value="1"/>
</dbReference>
<evidence type="ECO:0008006" key="6">
    <source>
        <dbReference type="Google" id="ProtNLM"/>
    </source>
</evidence>
<dbReference type="RefSeq" id="XP_068350621.1">
    <property type="nucleotide sequence ID" value="XM_068510752.1"/>
</dbReference>
<evidence type="ECO:0000313" key="5">
    <source>
        <dbReference type="Proteomes" id="UP000179807"/>
    </source>
</evidence>
<keyword evidence="2" id="KW-0677">Repeat</keyword>
<reference evidence="4" key="1">
    <citation type="submission" date="2016-10" db="EMBL/GenBank/DDBJ databases">
        <authorList>
            <person name="Benchimol M."/>
            <person name="Almeida L.G."/>
            <person name="Vasconcelos A.T."/>
            <person name="Perreira-Neves A."/>
            <person name="Rosa I.A."/>
            <person name="Tasca T."/>
            <person name="Bogo M.R."/>
            <person name="de Souza W."/>
        </authorList>
    </citation>
    <scope>NUCLEOTIDE SEQUENCE [LARGE SCALE GENOMIC DNA]</scope>
    <source>
        <strain evidence="4">K</strain>
    </source>
</reference>
<sequence>MKAPQRSPPIHNRVQSTIMPGAVQIQQPPNRPVSQNPKTPVTTPIKYKELPLYKRTIQTKSDISMLRPTNSSVLFINGCPVRFVSRGNILYFESFSQNRFVEYKLANGNNAPARFGFTATLLPDQTMIIFGGHYQNVASSDIYQLNLKQPAWGKCQYISRPPEPRYCHATINQKNNLFVFGGTNGISMNNELVIITINGKCCSSATMTDSTNCGSWPSARCGHTLTITGENDGNKAYLFGGMESSGIISNELWELSLSGIPTFKKLIKRNSPPPRYGHIAFMQKGSFFVVGGYDEHGKQLNDIWTLDGDVWTQTKVFDVEPFIFAFNNVIYKVGNDGSVGPINEHETLKSLDDLFNSYNARISEKKALEASQSASTKMSQSAKFAELQAELAKITEIDRNLDRSNPQGVAEATKYFDQSKIIENKAKVEKLRVEYINMAVSSMAKHSEAFLVHPRPTESFSDSFIKNREAKLALLRTKNQQKLDEINIEFEISSRLLSARPNPTNVSDPAYKATLDYAIKAISLNQKQQEIARLKEKVARTEEKAVISQQKLNELMDNIAIAESQYIHEKKKIDKWNQKIHETYEMTCQAESMFRLLTSGSEAMAQQQIDEVQKKIIAANNMMKDQLTEKLSSKMVDMLRQLSGLAKMLRVSNQETNSTIKSRINEFMQLINQQSAQSPR</sequence>
<dbReference type="InterPro" id="IPR015915">
    <property type="entry name" value="Kelch-typ_b-propeller"/>
</dbReference>
<evidence type="ECO:0000256" key="1">
    <source>
        <dbReference type="ARBA" id="ARBA00022441"/>
    </source>
</evidence>
<name>A0A1J4JJR8_9EUKA</name>
<comment type="caution">
    <text evidence="4">The sequence shown here is derived from an EMBL/GenBank/DDBJ whole genome shotgun (WGS) entry which is preliminary data.</text>
</comment>
<keyword evidence="1" id="KW-0880">Kelch repeat</keyword>
<dbReference type="Gene3D" id="2.120.10.80">
    <property type="entry name" value="Kelch-type beta propeller"/>
    <property type="match status" value="1"/>
</dbReference>
<evidence type="ECO:0000313" key="4">
    <source>
        <dbReference type="EMBL" id="OHS97484.1"/>
    </source>
</evidence>
<dbReference type="AlphaFoldDB" id="A0A1J4JJR8"/>
<dbReference type="EMBL" id="MLAK01001113">
    <property type="protein sequence ID" value="OHS97484.1"/>
    <property type="molecule type" value="Genomic_DNA"/>
</dbReference>
<evidence type="ECO:0000256" key="2">
    <source>
        <dbReference type="ARBA" id="ARBA00022737"/>
    </source>
</evidence>